<evidence type="ECO:0000313" key="3">
    <source>
        <dbReference type="Proteomes" id="UP000565441"/>
    </source>
</evidence>
<reference evidence="2 3" key="1">
    <citation type="journal article" date="2020" name="ISME J.">
        <title>Uncovering the hidden diversity of litter-decomposition mechanisms in mushroom-forming fungi.</title>
        <authorList>
            <person name="Floudas D."/>
            <person name="Bentzer J."/>
            <person name="Ahren D."/>
            <person name="Johansson T."/>
            <person name="Persson P."/>
            <person name="Tunlid A."/>
        </authorList>
    </citation>
    <scope>NUCLEOTIDE SEQUENCE [LARGE SCALE GENOMIC DNA]</scope>
    <source>
        <strain evidence="2 3">CBS 661.87</strain>
    </source>
</reference>
<feature type="signal peptide" evidence="1">
    <location>
        <begin position="1"/>
        <end position="27"/>
    </location>
</feature>
<proteinExistence type="predicted"/>
<keyword evidence="3" id="KW-1185">Reference proteome</keyword>
<organism evidence="2 3">
    <name type="scientific">Tricholomella constricta</name>
    <dbReference type="NCBI Taxonomy" id="117010"/>
    <lineage>
        <taxon>Eukaryota</taxon>
        <taxon>Fungi</taxon>
        <taxon>Dikarya</taxon>
        <taxon>Basidiomycota</taxon>
        <taxon>Agaricomycotina</taxon>
        <taxon>Agaricomycetes</taxon>
        <taxon>Agaricomycetidae</taxon>
        <taxon>Agaricales</taxon>
        <taxon>Tricholomatineae</taxon>
        <taxon>Lyophyllaceae</taxon>
        <taxon>Tricholomella</taxon>
    </lineage>
</organism>
<evidence type="ECO:0000313" key="2">
    <source>
        <dbReference type="EMBL" id="KAF5385219.1"/>
    </source>
</evidence>
<feature type="chain" id="PRO_5034183399" evidence="1">
    <location>
        <begin position="28"/>
        <end position="285"/>
    </location>
</feature>
<dbReference type="SUPFAM" id="SSF56112">
    <property type="entry name" value="Protein kinase-like (PK-like)"/>
    <property type="match status" value="1"/>
</dbReference>
<dbReference type="Gene3D" id="1.10.510.10">
    <property type="entry name" value="Transferase(Phosphotransferase) domain 1"/>
    <property type="match status" value="1"/>
</dbReference>
<dbReference type="EMBL" id="JAACJP010000004">
    <property type="protein sequence ID" value="KAF5385219.1"/>
    <property type="molecule type" value="Genomic_DNA"/>
</dbReference>
<dbReference type="InterPro" id="IPR011009">
    <property type="entry name" value="Kinase-like_dom_sf"/>
</dbReference>
<gene>
    <name evidence="2" type="ORF">D9615_000998</name>
</gene>
<dbReference type="OrthoDB" id="413582at2759"/>
<keyword evidence="1" id="KW-0732">Signal</keyword>
<comment type="caution">
    <text evidence="2">The sequence shown here is derived from an EMBL/GenBank/DDBJ whole genome shotgun (WGS) entry which is preliminary data.</text>
</comment>
<sequence>MWLIRSRFSFFILFLGLCSQVYTPSQPEDETPCLVIRFGNPALYRLAYVEGTCLWLSGWRSVDPSQALRLLQIQCPNFPPVEQGHLVVENLAVAFLSREPGGMASFIRSRRDHPEREAPQNTVTSCNATGVNSCPIAQGVSSRSQLQIIMVTGNHIVSGILSTRTKFEHLPDAKGVEFTVVPTVQLAPLLPNLPERDDEEELVLGNVHFPAEETVRSSALDLVSRFLVYPSENRLKATRALGHPWFKDDILVPAGYPPVPGKTSVREVEGKSLSQWLHVMLHGDL</sequence>
<dbReference type="AlphaFoldDB" id="A0A8H5HL76"/>
<dbReference type="Proteomes" id="UP000565441">
    <property type="component" value="Unassembled WGS sequence"/>
</dbReference>
<accession>A0A8H5HL76</accession>
<name>A0A8H5HL76_9AGAR</name>
<evidence type="ECO:0000256" key="1">
    <source>
        <dbReference type="SAM" id="SignalP"/>
    </source>
</evidence>
<protein>
    <submittedName>
        <fullName evidence="2">Uncharacterized protein</fullName>
    </submittedName>
</protein>